<feature type="domain" description="Glycoside hydrolase family 31 TIM barrel" evidence="6">
    <location>
        <begin position="248"/>
        <end position="528"/>
    </location>
</feature>
<evidence type="ECO:0000256" key="4">
    <source>
        <dbReference type="RuleBase" id="RU361185"/>
    </source>
</evidence>
<dbReference type="OrthoDB" id="10070917at2759"/>
<evidence type="ECO:0000313" key="9">
    <source>
        <dbReference type="Proteomes" id="UP001153636"/>
    </source>
</evidence>
<dbReference type="AlphaFoldDB" id="A0A9P0CL32"/>
<comment type="similarity">
    <text evidence="1 4">Belongs to the glycosyl hydrolase 31 family.</text>
</comment>
<dbReference type="PANTHER" id="PTHR43053">
    <property type="entry name" value="GLYCOSIDASE FAMILY 31"/>
    <property type="match status" value="1"/>
</dbReference>
<dbReference type="Gene3D" id="2.60.40.1180">
    <property type="entry name" value="Golgi alpha-mannosidase II"/>
    <property type="match status" value="1"/>
</dbReference>
<evidence type="ECO:0000256" key="1">
    <source>
        <dbReference type="ARBA" id="ARBA00007806"/>
    </source>
</evidence>
<dbReference type="InterPro" id="IPR048395">
    <property type="entry name" value="Glyco_hydro_31_C"/>
</dbReference>
<evidence type="ECO:0000256" key="5">
    <source>
        <dbReference type="SAM" id="SignalP"/>
    </source>
</evidence>
<proteinExistence type="inferred from homology"/>
<dbReference type="GO" id="GO:0005975">
    <property type="term" value="P:carbohydrate metabolic process"/>
    <property type="evidence" value="ECO:0007669"/>
    <property type="project" value="InterPro"/>
</dbReference>
<keyword evidence="5" id="KW-0732">Signal</keyword>
<evidence type="ECO:0000256" key="3">
    <source>
        <dbReference type="ARBA" id="ARBA00023295"/>
    </source>
</evidence>
<dbReference type="EMBL" id="OV651826">
    <property type="protein sequence ID" value="CAH1103531.1"/>
    <property type="molecule type" value="Genomic_DNA"/>
</dbReference>
<evidence type="ECO:0000259" key="7">
    <source>
        <dbReference type="Pfam" id="PF21365"/>
    </source>
</evidence>
<evidence type="ECO:0000259" key="6">
    <source>
        <dbReference type="Pfam" id="PF01055"/>
    </source>
</evidence>
<gene>
    <name evidence="8" type="ORF">PSYICH_LOCUS4419</name>
</gene>
<dbReference type="Pfam" id="PF01055">
    <property type="entry name" value="Glyco_hydro_31_2nd"/>
    <property type="match status" value="1"/>
</dbReference>
<reference evidence="8" key="1">
    <citation type="submission" date="2022-01" db="EMBL/GenBank/DDBJ databases">
        <authorList>
            <person name="King R."/>
        </authorList>
    </citation>
    <scope>NUCLEOTIDE SEQUENCE</scope>
</reference>
<feature type="signal peptide" evidence="5">
    <location>
        <begin position="1"/>
        <end position="22"/>
    </location>
</feature>
<feature type="domain" description="Glycosyl hydrolase family 31 C-terminal" evidence="7">
    <location>
        <begin position="545"/>
        <end position="628"/>
    </location>
</feature>
<keyword evidence="3 4" id="KW-0326">Glycosidase</keyword>
<keyword evidence="2 4" id="KW-0378">Hydrolase</keyword>
<dbReference type="InterPro" id="IPR050985">
    <property type="entry name" value="Alpha-glycosidase_related"/>
</dbReference>
<dbReference type="SUPFAM" id="SSF51445">
    <property type="entry name" value="(Trans)glycosidases"/>
    <property type="match status" value="1"/>
</dbReference>
<dbReference type="Pfam" id="PF21365">
    <property type="entry name" value="Glyco_hydro_31_3rd"/>
    <property type="match status" value="1"/>
</dbReference>
<dbReference type="Gene3D" id="3.20.20.80">
    <property type="entry name" value="Glycosidases"/>
    <property type="match status" value="1"/>
</dbReference>
<dbReference type="InterPro" id="IPR013780">
    <property type="entry name" value="Glyco_hydro_b"/>
</dbReference>
<evidence type="ECO:0000256" key="2">
    <source>
        <dbReference type="ARBA" id="ARBA00022801"/>
    </source>
</evidence>
<keyword evidence="9" id="KW-1185">Reference proteome</keyword>
<protein>
    <recommendedName>
        <fullName evidence="10">Glycoside hydrolase family 31</fullName>
    </recommendedName>
</protein>
<sequence length="629" mass="71743">MFGTNIILFVYIFLFCFIFSDSAIILDPTNNGITVSIQNDAGDKTLQGILGIGQNFNNIDCNNDFSKCIIDEQTILSIKEVNSGYRVSWTSKNTSHSFKDCYNLNIGETFWFGGPERYVQKPLEQLILDGNNPYIIKNSDNFAVAERYYLNSKGTFIFIHDNVPLFIDQNNEQNGTVCFIAKSQNPYINRNRTILNYDIITKSNSKEAQLFAVNNYLGKPTDHPNEKMIREPIWTTWPKYKKFIDDGKVREFAQSIADNKFGGQLEIDEDWEICFGSHIFNKEKFPDINSTTSFIRSLGFSGITLWINPFVNNDCQNYSTEGLDKGYFVKDPEGNTRAIWWEGDDAHQIDFTNPNAAEWFASKIRRLAEDQGFDGFKFDAGETDYIIPPGDYDWVKDQEEVPNIFTKKYVETCSQFGDLVEVRSAWRTQGYPLFTRMIDKDSLWGSDNGLYTLVTTLIQMNIDGYTLVLPDMIGGNGYRQQPTAELIVRWTQANALMPAMQFGYLPWDYPSDKFDTVEIVRKYANLHAEFGDTIIEAMEKSILNGTPVNPPIWWIDPTDSTAFATDDEFLLGENILVAPVLVEGAVTRKVYLPKGSWQDGNNGSIYEGPLTISNYNAPINILPYFIKQN</sequence>
<dbReference type="CDD" id="cd06592">
    <property type="entry name" value="GH31_NET37"/>
    <property type="match status" value="1"/>
</dbReference>
<dbReference type="SUPFAM" id="SSF51011">
    <property type="entry name" value="Glycosyl hydrolase domain"/>
    <property type="match status" value="1"/>
</dbReference>
<dbReference type="GO" id="GO:0004553">
    <property type="term" value="F:hydrolase activity, hydrolyzing O-glycosyl compounds"/>
    <property type="evidence" value="ECO:0007669"/>
    <property type="project" value="InterPro"/>
</dbReference>
<accession>A0A9P0CL32</accession>
<organism evidence="8 9">
    <name type="scientific">Psylliodes chrysocephalus</name>
    <dbReference type="NCBI Taxonomy" id="3402493"/>
    <lineage>
        <taxon>Eukaryota</taxon>
        <taxon>Metazoa</taxon>
        <taxon>Ecdysozoa</taxon>
        <taxon>Arthropoda</taxon>
        <taxon>Hexapoda</taxon>
        <taxon>Insecta</taxon>
        <taxon>Pterygota</taxon>
        <taxon>Neoptera</taxon>
        <taxon>Endopterygota</taxon>
        <taxon>Coleoptera</taxon>
        <taxon>Polyphaga</taxon>
        <taxon>Cucujiformia</taxon>
        <taxon>Chrysomeloidea</taxon>
        <taxon>Chrysomelidae</taxon>
        <taxon>Galerucinae</taxon>
        <taxon>Alticini</taxon>
        <taxon>Psylliodes</taxon>
    </lineage>
</organism>
<evidence type="ECO:0000313" key="8">
    <source>
        <dbReference type="EMBL" id="CAH1103531.1"/>
    </source>
</evidence>
<feature type="chain" id="PRO_5040369737" description="Glycoside hydrolase family 31" evidence="5">
    <location>
        <begin position="23"/>
        <end position="629"/>
    </location>
</feature>
<name>A0A9P0CL32_9CUCU</name>
<evidence type="ECO:0008006" key="10">
    <source>
        <dbReference type="Google" id="ProtNLM"/>
    </source>
</evidence>
<dbReference type="InterPro" id="IPR000322">
    <property type="entry name" value="Glyco_hydro_31_TIM"/>
</dbReference>
<dbReference type="PANTHER" id="PTHR43053:SF4">
    <property type="entry name" value="MYOGENESIS-REGULATING GLYCOSIDASE"/>
    <property type="match status" value="1"/>
</dbReference>
<dbReference type="InterPro" id="IPR017853">
    <property type="entry name" value="GH"/>
</dbReference>
<dbReference type="Proteomes" id="UP001153636">
    <property type="component" value="Chromosome 14"/>
</dbReference>